<dbReference type="PANTHER" id="PTHR43024">
    <property type="entry name" value="UDP-N-ACETYLMURAMOYL-TRIPEPTIDE--D-ALANYL-D-ALANINE LIGASE"/>
    <property type="match status" value="1"/>
</dbReference>
<feature type="domain" description="Mur ligase N-terminal catalytic" evidence="11">
    <location>
        <begin position="26"/>
        <end position="101"/>
    </location>
</feature>
<dbReference type="AlphaFoldDB" id="A0A380G843"/>
<evidence type="ECO:0000256" key="8">
    <source>
        <dbReference type="ARBA" id="ARBA00023306"/>
    </source>
</evidence>
<feature type="domain" description="Mur ligase central" evidence="13">
    <location>
        <begin position="112"/>
        <end position="295"/>
    </location>
</feature>
<dbReference type="InterPro" id="IPR035911">
    <property type="entry name" value="MurE/MurF_N"/>
</dbReference>
<dbReference type="Gene3D" id="3.40.1390.10">
    <property type="entry name" value="MurE/MurF, N-terminal domain"/>
    <property type="match status" value="1"/>
</dbReference>
<sequence>MMINITLKQLAEWIDCDIDAQHLDVEIKGVTIDSRHIQKGQLFIPFKGENVDGHQYCEQALRDGASATFFQKDSSITAPTNGPVIFVENTLTALQQLAKAYLQHVAPTVIAVTGSNGKTTTKDMLENVLSGKFHVQKTQGNYNNEIGMPLTILQLNEDTEVSILEMGMSGFHEIELLSNIAQPDFAVITNIGESHMQDLGSREGIAKAKFEIVSGLKSEGYFIYDGDEPLLHPHVETLTTAHQVSVGLSANNDMQCQMVSHLEEGITFTVNHDVTYRIPILGEHNMRNATIAITVGRIMGLTDEQIQQQFTSLKLTDMRMQKFMTPNGAMVINDAYNASPTSMKAAIDTLSHMKGDTILVLGDVLELGEQSLQLHASVGKYLENKGIDQLYTFGEGAMAIHENGKGYVNEAIHFDQKDKLIRYLTSIVEQNSVVLVKASRGMHLEEVVEALVQTK</sequence>
<evidence type="ECO:0000256" key="5">
    <source>
        <dbReference type="ARBA" id="ARBA00022840"/>
    </source>
</evidence>
<keyword evidence="4 10" id="KW-0547">Nucleotide-binding</keyword>
<dbReference type="SUPFAM" id="SSF53623">
    <property type="entry name" value="MurD-like peptide ligases, catalytic domain"/>
    <property type="match status" value="1"/>
</dbReference>
<dbReference type="InterPro" id="IPR036565">
    <property type="entry name" value="Mur-like_cat_sf"/>
</dbReference>
<dbReference type="GO" id="GO:0047480">
    <property type="term" value="F:UDP-N-acetylmuramoyl-tripeptide-D-alanyl-D-alanine ligase activity"/>
    <property type="evidence" value="ECO:0007669"/>
    <property type="project" value="UniProtKB-UniRule"/>
</dbReference>
<gene>
    <name evidence="14" type="primary">murF_2</name>
    <name evidence="10" type="synonym">murF</name>
    <name evidence="14" type="ORF">NCTC11048_01166</name>
</gene>
<evidence type="ECO:0000259" key="12">
    <source>
        <dbReference type="Pfam" id="PF02875"/>
    </source>
</evidence>
<comment type="function">
    <text evidence="10">Involved in cell wall formation. Catalyzes the final step in the synthesis of UDP-N-acetylmuramoyl-pentapeptide, the precursor of murein.</text>
</comment>
<evidence type="ECO:0000256" key="3">
    <source>
        <dbReference type="ARBA" id="ARBA00022618"/>
    </source>
</evidence>
<dbReference type="EC" id="6.3.2.10" evidence="10"/>
<evidence type="ECO:0000313" key="14">
    <source>
        <dbReference type="EMBL" id="SUM46161.1"/>
    </source>
</evidence>
<dbReference type="InterPro" id="IPR005863">
    <property type="entry name" value="UDP-N-AcMur_synth"/>
</dbReference>
<keyword evidence="5 10" id="KW-0067">ATP-binding</keyword>
<proteinExistence type="inferred from homology"/>
<protein>
    <recommendedName>
        <fullName evidence="10">UDP-N-acetylmuramoyl-tripeptide--D-alanyl-D-alanine ligase</fullName>
        <ecNumber evidence="10">6.3.2.10</ecNumber>
    </recommendedName>
    <alternativeName>
        <fullName evidence="10">D-alanyl-D-alanine-adding enzyme</fullName>
    </alternativeName>
</protein>
<dbReference type="Pfam" id="PF01225">
    <property type="entry name" value="Mur_ligase"/>
    <property type="match status" value="1"/>
</dbReference>
<evidence type="ECO:0000256" key="10">
    <source>
        <dbReference type="HAMAP-Rule" id="MF_02019"/>
    </source>
</evidence>
<evidence type="ECO:0000259" key="13">
    <source>
        <dbReference type="Pfam" id="PF08245"/>
    </source>
</evidence>
<feature type="binding site" evidence="10">
    <location>
        <begin position="114"/>
        <end position="120"/>
    </location>
    <ligand>
        <name>ATP</name>
        <dbReference type="ChEBI" id="CHEBI:30616"/>
    </ligand>
</feature>
<dbReference type="GO" id="GO:0009252">
    <property type="term" value="P:peptidoglycan biosynthetic process"/>
    <property type="evidence" value="ECO:0007669"/>
    <property type="project" value="UniProtKB-UniRule"/>
</dbReference>
<reference evidence="14 15" key="1">
    <citation type="submission" date="2018-06" db="EMBL/GenBank/DDBJ databases">
        <authorList>
            <consortium name="Pathogen Informatics"/>
            <person name="Doyle S."/>
        </authorList>
    </citation>
    <scope>NUCLEOTIDE SEQUENCE [LARGE SCALE GENOMIC DNA]</scope>
    <source>
        <strain evidence="15">NCTC 11048</strain>
    </source>
</reference>
<dbReference type="GO" id="GO:0051301">
    <property type="term" value="P:cell division"/>
    <property type="evidence" value="ECO:0007669"/>
    <property type="project" value="UniProtKB-KW"/>
</dbReference>
<dbReference type="InterPro" id="IPR036615">
    <property type="entry name" value="Mur_ligase_C_dom_sf"/>
</dbReference>
<keyword evidence="2 10" id="KW-0436">Ligase</keyword>
<comment type="subcellular location">
    <subcellularLocation>
        <location evidence="10">Cytoplasm</location>
    </subcellularLocation>
</comment>
<evidence type="ECO:0000256" key="1">
    <source>
        <dbReference type="ARBA" id="ARBA00022490"/>
    </source>
</evidence>
<dbReference type="Gene3D" id="3.40.1190.10">
    <property type="entry name" value="Mur-like, catalytic domain"/>
    <property type="match status" value="1"/>
</dbReference>
<dbReference type="UniPathway" id="UPA00219"/>
<evidence type="ECO:0000313" key="15">
    <source>
        <dbReference type="Proteomes" id="UP000255549"/>
    </source>
</evidence>
<keyword evidence="8 10" id="KW-0131">Cell cycle</keyword>
<dbReference type="InterPro" id="IPR000713">
    <property type="entry name" value="Mur_ligase_N"/>
</dbReference>
<name>A0A380G843_STAIN</name>
<evidence type="ECO:0000256" key="6">
    <source>
        <dbReference type="ARBA" id="ARBA00022960"/>
    </source>
</evidence>
<dbReference type="Pfam" id="PF02875">
    <property type="entry name" value="Mur_ligase_C"/>
    <property type="match status" value="1"/>
</dbReference>
<keyword evidence="6 10" id="KW-0133">Cell shape</keyword>
<comment type="pathway">
    <text evidence="10">Cell wall biogenesis; peptidoglycan biosynthesis.</text>
</comment>
<keyword evidence="1 10" id="KW-0963">Cytoplasm</keyword>
<dbReference type="GO" id="GO:0005524">
    <property type="term" value="F:ATP binding"/>
    <property type="evidence" value="ECO:0007669"/>
    <property type="project" value="UniProtKB-UniRule"/>
</dbReference>
<evidence type="ECO:0000256" key="4">
    <source>
        <dbReference type="ARBA" id="ARBA00022741"/>
    </source>
</evidence>
<dbReference type="InterPro" id="IPR013221">
    <property type="entry name" value="Mur_ligase_cen"/>
</dbReference>
<dbReference type="PANTHER" id="PTHR43024:SF1">
    <property type="entry name" value="UDP-N-ACETYLMURAMOYL-TRIPEPTIDE--D-ALANYL-D-ALANINE LIGASE"/>
    <property type="match status" value="1"/>
</dbReference>
<dbReference type="Pfam" id="PF08245">
    <property type="entry name" value="Mur_ligase_M"/>
    <property type="match status" value="1"/>
</dbReference>
<organism evidence="14 15">
    <name type="scientific">Staphylococcus intermedius NCTC 11048</name>
    <dbReference type="NCBI Taxonomy" id="1141106"/>
    <lineage>
        <taxon>Bacteria</taxon>
        <taxon>Bacillati</taxon>
        <taxon>Bacillota</taxon>
        <taxon>Bacilli</taxon>
        <taxon>Bacillales</taxon>
        <taxon>Staphylococcaceae</taxon>
        <taxon>Staphylococcus</taxon>
        <taxon>Staphylococcus intermedius group</taxon>
    </lineage>
</organism>
<comment type="similarity">
    <text evidence="10">Belongs to the MurCDEF family. MurF subfamily.</text>
</comment>
<dbReference type="STRING" id="1141106.GCA_000308095_00504"/>
<dbReference type="GO" id="GO:0071555">
    <property type="term" value="P:cell wall organization"/>
    <property type="evidence" value="ECO:0007669"/>
    <property type="project" value="UniProtKB-KW"/>
</dbReference>
<dbReference type="HAMAP" id="MF_02019">
    <property type="entry name" value="MurF"/>
    <property type="match status" value="1"/>
</dbReference>
<dbReference type="SUPFAM" id="SSF63418">
    <property type="entry name" value="MurE/MurF N-terminal domain"/>
    <property type="match status" value="1"/>
</dbReference>
<keyword evidence="15" id="KW-1185">Reference proteome</keyword>
<dbReference type="GO" id="GO:0008360">
    <property type="term" value="P:regulation of cell shape"/>
    <property type="evidence" value="ECO:0007669"/>
    <property type="project" value="UniProtKB-KW"/>
</dbReference>
<dbReference type="Gene3D" id="3.90.190.20">
    <property type="entry name" value="Mur ligase, C-terminal domain"/>
    <property type="match status" value="1"/>
</dbReference>
<dbReference type="Proteomes" id="UP000255549">
    <property type="component" value="Unassembled WGS sequence"/>
</dbReference>
<feature type="domain" description="Mur ligase C-terminal" evidence="12">
    <location>
        <begin position="318"/>
        <end position="440"/>
    </location>
</feature>
<keyword evidence="7 10" id="KW-0573">Peptidoglycan synthesis</keyword>
<evidence type="ECO:0000256" key="7">
    <source>
        <dbReference type="ARBA" id="ARBA00022984"/>
    </source>
</evidence>
<dbReference type="SUPFAM" id="SSF53244">
    <property type="entry name" value="MurD-like peptide ligases, peptide-binding domain"/>
    <property type="match status" value="1"/>
</dbReference>
<dbReference type="InterPro" id="IPR004101">
    <property type="entry name" value="Mur_ligase_C"/>
</dbReference>
<keyword evidence="9 10" id="KW-0961">Cell wall biogenesis/degradation</keyword>
<evidence type="ECO:0000256" key="2">
    <source>
        <dbReference type="ARBA" id="ARBA00022598"/>
    </source>
</evidence>
<dbReference type="GO" id="GO:0005737">
    <property type="term" value="C:cytoplasm"/>
    <property type="evidence" value="ECO:0007669"/>
    <property type="project" value="UniProtKB-SubCell"/>
</dbReference>
<comment type="catalytic activity">
    <reaction evidence="10">
        <text>UDP-N-acetyl-alpha-D-muramoyl-L-alanyl-gamma-D-glutamyl-L-lysine + D-alanyl-D-alanine + ATP = UDP-N-acetyl-alpha-D-muramoyl-L-alanyl-gamma-D-glutamyl-L-lysyl-D-alanyl-D-alanine + ADP + phosphate + H(+)</text>
        <dbReference type="Rhea" id="RHEA:16085"/>
        <dbReference type="ChEBI" id="CHEBI:15378"/>
        <dbReference type="ChEBI" id="CHEBI:30616"/>
        <dbReference type="ChEBI" id="CHEBI:43474"/>
        <dbReference type="ChEBI" id="CHEBI:57822"/>
        <dbReference type="ChEBI" id="CHEBI:70758"/>
        <dbReference type="ChEBI" id="CHEBI:83903"/>
        <dbReference type="ChEBI" id="CHEBI:456216"/>
        <dbReference type="EC" id="6.3.2.10"/>
    </reaction>
</comment>
<evidence type="ECO:0000256" key="9">
    <source>
        <dbReference type="ARBA" id="ARBA00023316"/>
    </source>
</evidence>
<dbReference type="EMBL" id="UHDP01000003">
    <property type="protein sequence ID" value="SUM46161.1"/>
    <property type="molecule type" value="Genomic_DNA"/>
</dbReference>
<accession>A0A380G843</accession>
<evidence type="ECO:0000259" key="11">
    <source>
        <dbReference type="Pfam" id="PF01225"/>
    </source>
</evidence>
<dbReference type="NCBIfam" id="TIGR01143">
    <property type="entry name" value="murF"/>
    <property type="match status" value="1"/>
</dbReference>
<dbReference type="InterPro" id="IPR051046">
    <property type="entry name" value="MurCDEF_CellWall_CoF430Synth"/>
</dbReference>
<keyword evidence="3 10" id="KW-0132">Cell division</keyword>